<dbReference type="PANTHER" id="PTHR18895">
    <property type="entry name" value="HEMK METHYLTRANSFERASE"/>
    <property type="match status" value="1"/>
</dbReference>
<feature type="domain" description="Methyltransferase small" evidence="6">
    <location>
        <begin position="94"/>
        <end position="177"/>
    </location>
</feature>
<sequence>MLKDHGIERYRLEAEILLGFVLCQSRVWLHTHFDTPLTSKCQALFFELIEQRLSQIPIEYLTKSASFFEYEFFVDFGVLIPRPESEILVKKVIELVQTHHLTQIAEIGVGSAALSISIAKACPNLHIIATDISQEALHIAKHNITNFHLEDQITLKSTSLLDDITQDFELVFSNPPYISLAYPLQPNVLFEPHCALFGGECGSEILEDIIALCARKKIAFLACEMGYDQKERLNSVLLDSGYKAEFYRDLAQNDRGFVARYNL</sequence>
<evidence type="ECO:0000313" key="8">
    <source>
        <dbReference type="EMBL" id="SQB98840.1"/>
    </source>
</evidence>
<evidence type="ECO:0000313" key="9">
    <source>
        <dbReference type="Proteomes" id="UP000250166"/>
    </source>
</evidence>
<dbReference type="InterPro" id="IPR029063">
    <property type="entry name" value="SAM-dependent_MTases_sf"/>
</dbReference>
<dbReference type="InterPro" id="IPR050320">
    <property type="entry name" value="N5-glutamine_MTase"/>
</dbReference>
<dbReference type="NCBIfam" id="TIGR00536">
    <property type="entry name" value="hemK_fam"/>
    <property type="match status" value="1"/>
</dbReference>
<dbReference type="GO" id="GO:0102559">
    <property type="term" value="F:peptide chain release factor N(5)-glutamine methyltransferase activity"/>
    <property type="evidence" value="ECO:0007669"/>
    <property type="project" value="UniProtKB-EC"/>
</dbReference>
<feature type="domain" description="Release factor glutamine methyltransferase N-terminal" evidence="7">
    <location>
        <begin position="2"/>
        <end position="62"/>
    </location>
</feature>
<dbReference type="SUPFAM" id="SSF53335">
    <property type="entry name" value="S-adenosyl-L-methionine-dependent methyltransferases"/>
    <property type="match status" value="1"/>
</dbReference>
<keyword evidence="4" id="KW-0949">S-adenosyl-L-methionine</keyword>
<gene>
    <name evidence="8" type="primary">prmC</name>
    <name evidence="8" type="ORF">NCTC13102_01307</name>
</gene>
<dbReference type="GO" id="GO:0003676">
    <property type="term" value="F:nucleic acid binding"/>
    <property type="evidence" value="ECO:0007669"/>
    <property type="project" value="InterPro"/>
</dbReference>
<dbReference type="InterPro" id="IPR002052">
    <property type="entry name" value="DNA_methylase_N6_adenine_CS"/>
</dbReference>
<dbReference type="AlphaFoldDB" id="A0A2X3DKP9"/>
<evidence type="ECO:0000256" key="1">
    <source>
        <dbReference type="ARBA" id="ARBA00012771"/>
    </source>
</evidence>
<dbReference type="InterPro" id="IPR004556">
    <property type="entry name" value="HemK-like"/>
</dbReference>
<dbReference type="EC" id="2.1.1.297" evidence="1"/>
<reference evidence="8 9" key="1">
    <citation type="submission" date="2018-06" db="EMBL/GenBank/DDBJ databases">
        <authorList>
            <consortium name="Pathogen Informatics"/>
            <person name="Doyle S."/>
        </authorList>
    </citation>
    <scope>NUCLEOTIDE SEQUENCE [LARGE SCALE GENOMIC DNA]</scope>
    <source>
        <strain evidence="8 9">NCTC13102</strain>
    </source>
</reference>
<organism evidence="8 9">
    <name type="scientific">Helicobacter fennelliae</name>
    <dbReference type="NCBI Taxonomy" id="215"/>
    <lineage>
        <taxon>Bacteria</taxon>
        <taxon>Pseudomonadati</taxon>
        <taxon>Campylobacterota</taxon>
        <taxon>Epsilonproteobacteria</taxon>
        <taxon>Campylobacterales</taxon>
        <taxon>Helicobacteraceae</taxon>
        <taxon>Helicobacter</taxon>
    </lineage>
</organism>
<keyword evidence="2 8" id="KW-0489">Methyltransferase</keyword>
<dbReference type="Pfam" id="PF05175">
    <property type="entry name" value="MTS"/>
    <property type="match status" value="1"/>
</dbReference>
<keyword evidence="3 8" id="KW-0808">Transferase</keyword>
<dbReference type="PANTHER" id="PTHR18895:SF74">
    <property type="entry name" value="MTRF1L RELEASE FACTOR GLUTAMINE METHYLTRANSFERASE"/>
    <property type="match status" value="1"/>
</dbReference>
<evidence type="ECO:0000259" key="6">
    <source>
        <dbReference type="Pfam" id="PF05175"/>
    </source>
</evidence>
<dbReference type="InterPro" id="IPR019874">
    <property type="entry name" value="RF_methyltr_PrmC"/>
</dbReference>
<evidence type="ECO:0000256" key="2">
    <source>
        <dbReference type="ARBA" id="ARBA00022603"/>
    </source>
</evidence>
<protein>
    <recommendedName>
        <fullName evidence="1">peptide chain release factor N(5)-glutamine methyltransferase</fullName>
        <ecNumber evidence="1">2.1.1.297</ecNumber>
    </recommendedName>
</protein>
<dbReference type="NCBIfam" id="TIGR03534">
    <property type="entry name" value="RF_mod_PrmC"/>
    <property type="match status" value="1"/>
</dbReference>
<dbReference type="Proteomes" id="UP000250166">
    <property type="component" value="Unassembled WGS sequence"/>
</dbReference>
<comment type="catalytic activity">
    <reaction evidence="5">
        <text>L-glutaminyl-[peptide chain release factor] + S-adenosyl-L-methionine = N(5)-methyl-L-glutaminyl-[peptide chain release factor] + S-adenosyl-L-homocysteine + H(+)</text>
        <dbReference type="Rhea" id="RHEA:42896"/>
        <dbReference type="Rhea" id="RHEA-COMP:10271"/>
        <dbReference type="Rhea" id="RHEA-COMP:10272"/>
        <dbReference type="ChEBI" id="CHEBI:15378"/>
        <dbReference type="ChEBI" id="CHEBI:30011"/>
        <dbReference type="ChEBI" id="CHEBI:57856"/>
        <dbReference type="ChEBI" id="CHEBI:59789"/>
        <dbReference type="ChEBI" id="CHEBI:61891"/>
        <dbReference type="EC" id="2.1.1.297"/>
    </reaction>
</comment>
<dbReference type="Pfam" id="PF17827">
    <property type="entry name" value="PrmC_N"/>
    <property type="match status" value="1"/>
</dbReference>
<dbReference type="PROSITE" id="PS00092">
    <property type="entry name" value="N6_MTASE"/>
    <property type="match status" value="1"/>
</dbReference>
<proteinExistence type="predicted"/>
<dbReference type="InterPro" id="IPR040758">
    <property type="entry name" value="PrmC_N"/>
</dbReference>
<dbReference type="GO" id="GO:0032259">
    <property type="term" value="P:methylation"/>
    <property type="evidence" value="ECO:0007669"/>
    <property type="project" value="UniProtKB-KW"/>
</dbReference>
<evidence type="ECO:0000259" key="7">
    <source>
        <dbReference type="Pfam" id="PF17827"/>
    </source>
</evidence>
<evidence type="ECO:0000256" key="3">
    <source>
        <dbReference type="ARBA" id="ARBA00022679"/>
    </source>
</evidence>
<evidence type="ECO:0000256" key="5">
    <source>
        <dbReference type="ARBA" id="ARBA00048391"/>
    </source>
</evidence>
<accession>A0A2X3DKP9</accession>
<dbReference type="Gene3D" id="3.40.50.150">
    <property type="entry name" value="Vaccinia Virus protein VP39"/>
    <property type="match status" value="1"/>
</dbReference>
<evidence type="ECO:0000256" key="4">
    <source>
        <dbReference type="ARBA" id="ARBA00022691"/>
    </source>
</evidence>
<dbReference type="Gene3D" id="1.10.8.10">
    <property type="entry name" value="DNA helicase RuvA subunit, C-terminal domain"/>
    <property type="match status" value="1"/>
</dbReference>
<dbReference type="InterPro" id="IPR007848">
    <property type="entry name" value="Small_mtfrase_dom"/>
</dbReference>
<dbReference type="EMBL" id="UAWL01000006">
    <property type="protein sequence ID" value="SQB98840.1"/>
    <property type="molecule type" value="Genomic_DNA"/>
</dbReference>
<name>A0A2X3DKP9_9HELI</name>